<keyword evidence="9" id="KW-1185">Reference proteome</keyword>
<dbReference type="PROSITE" id="PS01264">
    <property type="entry name" value="TBOX_2"/>
    <property type="match status" value="1"/>
</dbReference>
<evidence type="ECO:0000256" key="4">
    <source>
        <dbReference type="ARBA" id="ARBA00023125"/>
    </source>
</evidence>
<evidence type="ECO:0000259" key="8">
    <source>
        <dbReference type="PROSITE" id="PS50252"/>
    </source>
</evidence>
<dbReference type="AlphaFoldDB" id="A0AA85IPX1"/>
<keyword evidence="6 7" id="KW-0539">Nucleus</keyword>
<organism evidence="9 10">
    <name type="scientific">Trichobilharzia regenti</name>
    <name type="common">Nasal bird schistosome</name>
    <dbReference type="NCBI Taxonomy" id="157069"/>
    <lineage>
        <taxon>Eukaryota</taxon>
        <taxon>Metazoa</taxon>
        <taxon>Spiralia</taxon>
        <taxon>Lophotrochozoa</taxon>
        <taxon>Platyhelminthes</taxon>
        <taxon>Trematoda</taxon>
        <taxon>Digenea</taxon>
        <taxon>Strigeidida</taxon>
        <taxon>Schistosomatoidea</taxon>
        <taxon>Schistosomatidae</taxon>
        <taxon>Trichobilharzia</taxon>
    </lineage>
</organism>
<dbReference type="InterPro" id="IPR018186">
    <property type="entry name" value="TF_T-box_CS"/>
</dbReference>
<reference evidence="10" key="2">
    <citation type="submission" date="2023-11" db="UniProtKB">
        <authorList>
            <consortium name="WormBaseParasite"/>
        </authorList>
    </citation>
    <scope>IDENTIFICATION</scope>
</reference>
<evidence type="ECO:0000256" key="1">
    <source>
        <dbReference type="ARBA" id="ARBA00004123"/>
    </source>
</evidence>
<keyword evidence="5" id="KW-0804">Transcription</keyword>
<evidence type="ECO:0000256" key="5">
    <source>
        <dbReference type="ARBA" id="ARBA00023163"/>
    </source>
</evidence>
<dbReference type="InterPro" id="IPR046360">
    <property type="entry name" value="T-box_DNA-bd"/>
</dbReference>
<dbReference type="GO" id="GO:0005634">
    <property type="term" value="C:nucleus"/>
    <property type="evidence" value="ECO:0007669"/>
    <property type="project" value="UniProtKB-SubCell"/>
</dbReference>
<dbReference type="GO" id="GO:0001708">
    <property type="term" value="P:cell fate specification"/>
    <property type="evidence" value="ECO:0007669"/>
    <property type="project" value="TreeGrafter"/>
</dbReference>
<reference evidence="9" key="1">
    <citation type="submission" date="2022-06" db="EMBL/GenBank/DDBJ databases">
        <authorList>
            <person name="Berger JAMES D."/>
            <person name="Berger JAMES D."/>
        </authorList>
    </citation>
    <scope>NUCLEOTIDE SEQUENCE [LARGE SCALE GENOMIC DNA]</scope>
</reference>
<keyword evidence="2" id="KW-0217">Developmental protein</keyword>
<dbReference type="GO" id="GO:0000785">
    <property type="term" value="C:chromatin"/>
    <property type="evidence" value="ECO:0007669"/>
    <property type="project" value="TreeGrafter"/>
</dbReference>
<dbReference type="PANTHER" id="PTHR11267">
    <property type="entry name" value="T-BOX PROTEIN-RELATED"/>
    <property type="match status" value="1"/>
</dbReference>
<dbReference type="PANTHER" id="PTHR11267:SF32">
    <property type="entry name" value="MAX GENE-ASSOCIATED PROTEIN"/>
    <property type="match status" value="1"/>
</dbReference>
<dbReference type="InterPro" id="IPR036960">
    <property type="entry name" value="T-box_sf"/>
</dbReference>
<evidence type="ECO:0000313" key="10">
    <source>
        <dbReference type="WBParaSite" id="TREG1_102780.1"/>
    </source>
</evidence>
<dbReference type="InterPro" id="IPR001699">
    <property type="entry name" value="TF_T-box"/>
</dbReference>
<dbReference type="Gene3D" id="2.60.40.820">
    <property type="entry name" value="Transcription factor, T-box"/>
    <property type="match status" value="1"/>
</dbReference>
<dbReference type="WBParaSite" id="TREG1_102780.1">
    <property type="protein sequence ID" value="TREG1_102780.1"/>
    <property type="gene ID" value="TREG1_102780"/>
</dbReference>
<dbReference type="GO" id="GO:0045893">
    <property type="term" value="P:positive regulation of DNA-templated transcription"/>
    <property type="evidence" value="ECO:0007669"/>
    <property type="project" value="InterPro"/>
</dbReference>
<dbReference type="PRINTS" id="PR00937">
    <property type="entry name" value="TBOX"/>
</dbReference>
<comment type="caution">
    <text evidence="7">Lacks conserved residue(s) required for the propagation of feature annotation.</text>
</comment>
<dbReference type="InterPro" id="IPR008967">
    <property type="entry name" value="p53-like_TF_DNA-bd_sf"/>
</dbReference>
<dbReference type="Pfam" id="PF00907">
    <property type="entry name" value="T-box"/>
    <property type="match status" value="1"/>
</dbReference>
<feature type="domain" description="T-box" evidence="8">
    <location>
        <begin position="127"/>
        <end position="322"/>
    </location>
</feature>
<evidence type="ECO:0000313" key="9">
    <source>
        <dbReference type="Proteomes" id="UP000050795"/>
    </source>
</evidence>
<evidence type="ECO:0000256" key="6">
    <source>
        <dbReference type="ARBA" id="ARBA00023242"/>
    </source>
</evidence>
<sequence length="620" mass="70356">MFGNHNFQSTDHDLHKVTELHPSFEKPVNINTGGSELCIFKYHKPNYREETHCLLSPKEDIGFPPSISQDVEILSSNIRLNKLSRRIEDVTVPNIMKELVLGDCGGHIENDDDLWKIQKMNNISVSLENASLWAKFDQIGTEMIVTKCGRRMFPNFHVRLSGLHPEALYLLALEFIPCDEKRYRYSFRTSSWEHAGKSDPQITPRIHLHPDGIASGKYWMRQAILFDKLKLTNNPRDQNGHIILNSMHKYQTRLNVIYANDMDDVVKKNDTEIGVFLTKSPRCIKKTFTFPETSFFAVTAYQNNKVTRLKISSNPFAKGFRDCDSEHCRLEKQYSVGSDGVKNGIYSERAPNAAFKKVDVKAYLEDNVHLLNLALKGDKKIRKKLVCETSTGENKRNRKLFHANSFLCSFVPGENSLNAQSHSPTGLNTLPVNPQQAPDNCYSLRSYPDFIYTHKPLNTHSNESIGVKSLLSAIMNKSEATSGNMNEVTTSSHAKLENEFCHFHSNVGNASLRSLSGVSQTNSEYYCEDNNQRTKIFELFDSSSNIYYWCDSETNTATHISTDQTETSFVPSEHQGLSYNVSWQPDTHEDANNVIDLGWINDNCTHQVVNVDDASFGCPP</sequence>
<protein>
    <recommendedName>
        <fullName evidence="8">T-box domain-containing protein</fullName>
    </recommendedName>
</protein>
<dbReference type="GO" id="GO:0000978">
    <property type="term" value="F:RNA polymerase II cis-regulatory region sequence-specific DNA binding"/>
    <property type="evidence" value="ECO:0007669"/>
    <property type="project" value="InterPro"/>
</dbReference>
<dbReference type="SUPFAM" id="SSF49417">
    <property type="entry name" value="p53-like transcription factors"/>
    <property type="match status" value="1"/>
</dbReference>
<proteinExistence type="predicted"/>
<dbReference type="GO" id="GO:0000981">
    <property type="term" value="F:DNA-binding transcription factor activity, RNA polymerase II-specific"/>
    <property type="evidence" value="ECO:0007669"/>
    <property type="project" value="TreeGrafter"/>
</dbReference>
<dbReference type="PROSITE" id="PS50252">
    <property type="entry name" value="TBOX_3"/>
    <property type="match status" value="1"/>
</dbReference>
<dbReference type="PROSITE" id="PS01283">
    <property type="entry name" value="TBOX_1"/>
    <property type="match status" value="1"/>
</dbReference>
<keyword evidence="4 7" id="KW-0238">DNA-binding</keyword>
<evidence type="ECO:0000256" key="7">
    <source>
        <dbReference type="PROSITE-ProRule" id="PRU00201"/>
    </source>
</evidence>
<accession>A0AA85IPX1</accession>
<comment type="subcellular location">
    <subcellularLocation>
        <location evidence="1 7">Nucleus</location>
    </subcellularLocation>
</comment>
<keyword evidence="3" id="KW-0805">Transcription regulation</keyword>
<dbReference type="Proteomes" id="UP000050795">
    <property type="component" value="Unassembled WGS sequence"/>
</dbReference>
<name>A0AA85IPX1_TRIRE</name>
<dbReference type="SMART" id="SM00425">
    <property type="entry name" value="TBOX"/>
    <property type="match status" value="1"/>
</dbReference>
<dbReference type="FunFam" id="2.60.40.820:FF:000010">
    <property type="entry name" value="T-box transcription factor TBX6"/>
    <property type="match status" value="1"/>
</dbReference>
<evidence type="ECO:0000256" key="3">
    <source>
        <dbReference type="ARBA" id="ARBA00023015"/>
    </source>
</evidence>
<evidence type="ECO:0000256" key="2">
    <source>
        <dbReference type="ARBA" id="ARBA00022473"/>
    </source>
</evidence>